<feature type="transmembrane region" description="Helical" evidence="1">
    <location>
        <begin position="214"/>
        <end position="231"/>
    </location>
</feature>
<reference evidence="3" key="1">
    <citation type="submission" date="2019-01" db="EMBL/GenBank/DDBJ databases">
        <title>Draft genome sequences of three monokaryotic isolates of the white-rot basidiomycete fungus Dichomitus squalens.</title>
        <authorList>
            <consortium name="DOE Joint Genome Institute"/>
            <person name="Lopez S.C."/>
            <person name="Andreopoulos B."/>
            <person name="Pangilinan J."/>
            <person name="Lipzen A."/>
            <person name="Riley R."/>
            <person name="Ahrendt S."/>
            <person name="Ng V."/>
            <person name="Barry K."/>
            <person name="Daum C."/>
            <person name="Grigoriev I.V."/>
            <person name="Hilden K.S."/>
            <person name="Makela M.R."/>
            <person name="de Vries R.P."/>
        </authorList>
    </citation>
    <scope>NUCLEOTIDE SEQUENCE [LARGE SCALE GENOMIC DNA]</scope>
    <source>
        <strain evidence="3">OM18370.1</strain>
    </source>
</reference>
<proteinExistence type="predicted"/>
<dbReference type="OrthoDB" id="2745993at2759"/>
<sequence length="296" mass="32009">MFTYDAILTTGDDVRCFWGRRVTGAAVLFWLNKYLTILLCFWSISGDLKICAISSQGTSAMFYVLFLPAAAFTGMRVYALSKSLLLSSAAFVLCTVPLGINLAVFHFGLTGENVPLLGCDVVENVPLNIAKIVTIVSRSCLIAGDFLALCVTLVTLYRRYAAIRHAGAPKATLSNVLLVDGTIYFLILVVLNVLHLAFTLISLDLPFLEDAGDLGQFVTIISPLLISRFLLHLQSANLRTIGRGSSQALMTSHDSSIIFERVVGPIGASITSDDYLDLEEDSDCGEAANDEGVEPK</sequence>
<dbReference type="InterPro" id="IPR045340">
    <property type="entry name" value="DUF6533"/>
</dbReference>
<evidence type="ECO:0000313" key="3">
    <source>
        <dbReference type="EMBL" id="TBU34131.1"/>
    </source>
</evidence>
<dbReference type="Pfam" id="PF20151">
    <property type="entry name" value="DUF6533"/>
    <property type="match status" value="1"/>
</dbReference>
<accession>A0A4Q9N4Z0</accession>
<feature type="transmembrane region" description="Helical" evidence="1">
    <location>
        <begin position="129"/>
        <end position="156"/>
    </location>
</feature>
<organism evidence="3">
    <name type="scientific">Dichomitus squalens</name>
    <dbReference type="NCBI Taxonomy" id="114155"/>
    <lineage>
        <taxon>Eukaryota</taxon>
        <taxon>Fungi</taxon>
        <taxon>Dikarya</taxon>
        <taxon>Basidiomycota</taxon>
        <taxon>Agaricomycotina</taxon>
        <taxon>Agaricomycetes</taxon>
        <taxon>Polyporales</taxon>
        <taxon>Polyporaceae</taxon>
        <taxon>Dichomitus</taxon>
    </lineage>
</organism>
<gene>
    <name evidence="3" type="ORF">BD311DRAFT_683382</name>
</gene>
<evidence type="ECO:0000259" key="2">
    <source>
        <dbReference type="Pfam" id="PF20151"/>
    </source>
</evidence>
<feature type="transmembrane region" description="Helical" evidence="1">
    <location>
        <begin position="177"/>
        <end position="202"/>
    </location>
</feature>
<feature type="transmembrane region" description="Helical" evidence="1">
    <location>
        <begin position="25"/>
        <end position="44"/>
    </location>
</feature>
<keyword evidence="1" id="KW-0812">Transmembrane</keyword>
<feature type="transmembrane region" description="Helical" evidence="1">
    <location>
        <begin position="50"/>
        <end position="72"/>
    </location>
</feature>
<feature type="transmembrane region" description="Helical" evidence="1">
    <location>
        <begin position="84"/>
        <end position="109"/>
    </location>
</feature>
<dbReference type="AlphaFoldDB" id="A0A4Q9N4Z0"/>
<dbReference type="EMBL" id="ML143389">
    <property type="protein sequence ID" value="TBU34131.1"/>
    <property type="molecule type" value="Genomic_DNA"/>
</dbReference>
<protein>
    <recommendedName>
        <fullName evidence="2">DUF6533 domain-containing protein</fullName>
    </recommendedName>
</protein>
<keyword evidence="1" id="KW-1133">Transmembrane helix</keyword>
<name>A0A4Q9N4Z0_9APHY</name>
<dbReference type="Proteomes" id="UP000292957">
    <property type="component" value="Unassembled WGS sequence"/>
</dbReference>
<keyword evidence="1" id="KW-0472">Membrane</keyword>
<evidence type="ECO:0000256" key="1">
    <source>
        <dbReference type="SAM" id="Phobius"/>
    </source>
</evidence>
<feature type="domain" description="DUF6533" evidence="2">
    <location>
        <begin position="2"/>
        <end position="38"/>
    </location>
</feature>